<dbReference type="InterPro" id="IPR002347">
    <property type="entry name" value="SDR_fam"/>
</dbReference>
<evidence type="ECO:0000256" key="1">
    <source>
        <dbReference type="ARBA" id="ARBA00006484"/>
    </source>
</evidence>
<feature type="domain" description="Ketoreductase" evidence="4">
    <location>
        <begin position="10"/>
        <end position="183"/>
    </location>
</feature>
<dbReference type="PANTHER" id="PTHR24321">
    <property type="entry name" value="DEHYDROGENASES, SHORT CHAIN"/>
    <property type="match status" value="1"/>
</dbReference>
<organism evidence="5 6">
    <name type="scientific">Parahaliea aestuarii</name>
    <dbReference type="NCBI Taxonomy" id="1852021"/>
    <lineage>
        <taxon>Bacteria</taxon>
        <taxon>Pseudomonadati</taxon>
        <taxon>Pseudomonadota</taxon>
        <taxon>Gammaproteobacteria</taxon>
        <taxon>Cellvibrionales</taxon>
        <taxon>Halieaceae</taxon>
        <taxon>Parahaliea</taxon>
    </lineage>
</organism>
<dbReference type="EMBL" id="VRYZ01000002">
    <property type="protein sequence ID" value="TXS93537.1"/>
    <property type="molecule type" value="Genomic_DNA"/>
</dbReference>
<evidence type="ECO:0000313" key="5">
    <source>
        <dbReference type="EMBL" id="TXS93537.1"/>
    </source>
</evidence>
<dbReference type="SUPFAM" id="SSF51735">
    <property type="entry name" value="NAD(P)-binding Rossmann-fold domains"/>
    <property type="match status" value="1"/>
</dbReference>
<proteinExistence type="inferred from homology"/>
<dbReference type="SMART" id="SM00822">
    <property type="entry name" value="PKS_KR"/>
    <property type="match status" value="1"/>
</dbReference>
<dbReference type="InterPro" id="IPR020904">
    <property type="entry name" value="Sc_DH/Rdtase_CS"/>
</dbReference>
<keyword evidence="3" id="KW-0520">NAD</keyword>
<evidence type="ECO:0000256" key="3">
    <source>
        <dbReference type="ARBA" id="ARBA00023027"/>
    </source>
</evidence>
<comment type="similarity">
    <text evidence="1">Belongs to the short-chain dehydrogenases/reductases (SDR) family.</text>
</comment>
<protein>
    <submittedName>
        <fullName evidence="5">SDR family oxidoreductase</fullName>
    </submittedName>
</protein>
<dbReference type="RefSeq" id="WP_148063472.1">
    <property type="nucleotide sequence ID" value="NZ_VRYZ01000002.1"/>
</dbReference>
<dbReference type="OrthoDB" id="9806974at2"/>
<evidence type="ECO:0000313" key="6">
    <source>
        <dbReference type="Proteomes" id="UP000321933"/>
    </source>
</evidence>
<dbReference type="GO" id="GO:0016491">
    <property type="term" value="F:oxidoreductase activity"/>
    <property type="evidence" value="ECO:0007669"/>
    <property type="project" value="UniProtKB-KW"/>
</dbReference>
<dbReference type="InterPro" id="IPR057326">
    <property type="entry name" value="KR_dom"/>
</dbReference>
<dbReference type="AlphaFoldDB" id="A0A5C9A1N7"/>
<name>A0A5C9A1N7_9GAMM</name>
<dbReference type="CDD" id="cd05233">
    <property type="entry name" value="SDR_c"/>
    <property type="match status" value="1"/>
</dbReference>
<dbReference type="PRINTS" id="PR00081">
    <property type="entry name" value="GDHRDH"/>
</dbReference>
<dbReference type="Pfam" id="PF13561">
    <property type="entry name" value="adh_short_C2"/>
    <property type="match status" value="1"/>
</dbReference>
<dbReference type="Gene3D" id="3.40.50.720">
    <property type="entry name" value="NAD(P)-binding Rossmann-like Domain"/>
    <property type="match status" value="1"/>
</dbReference>
<evidence type="ECO:0000259" key="4">
    <source>
        <dbReference type="SMART" id="SM00822"/>
    </source>
</evidence>
<dbReference type="Proteomes" id="UP000321933">
    <property type="component" value="Unassembled WGS sequence"/>
</dbReference>
<sequence>MATTQPSPLSPVIITGGASGIGRACAELLAEAGRPVAIWDLDAGAAEALAEAIAQEHGVQTLGLAVDVGNLDAIRSGVEASRNALGTLGGLVHAAGVSGVSTIEQLTEETWQRVLDINLRAQPFIIQAMLDDLKASPGSAVVGIASINATQGNALNPTYSATKGGMLAMNRALADELANYGVRINSVSPGQIATPMLLSGLEHAPGQKEAFERRILLGRLGEPREVATAVRFLMSDEASYITATELVVDGGNLSSQRG</sequence>
<dbReference type="PANTHER" id="PTHR24321:SF8">
    <property type="entry name" value="ESTRADIOL 17-BETA-DEHYDROGENASE 8-RELATED"/>
    <property type="match status" value="1"/>
</dbReference>
<accession>A0A5C9A1N7</accession>
<dbReference type="PRINTS" id="PR00080">
    <property type="entry name" value="SDRFAMILY"/>
</dbReference>
<comment type="caution">
    <text evidence="5">The sequence shown here is derived from an EMBL/GenBank/DDBJ whole genome shotgun (WGS) entry which is preliminary data.</text>
</comment>
<keyword evidence="6" id="KW-1185">Reference proteome</keyword>
<dbReference type="PROSITE" id="PS00061">
    <property type="entry name" value="ADH_SHORT"/>
    <property type="match status" value="1"/>
</dbReference>
<reference evidence="5 6" key="1">
    <citation type="submission" date="2019-08" db="EMBL/GenBank/DDBJ databases">
        <title>Parahaliea maris sp. nov., isolated from the surface seawater.</title>
        <authorList>
            <person name="Liu Y."/>
        </authorList>
    </citation>
    <scope>NUCLEOTIDE SEQUENCE [LARGE SCALE GENOMIC DNA]</scope>
    <source>
        <strain evidence="5 6">S2-26</strain>
    </source>
</reference>
<keyword evidence="2" id="KW-0560">Oxidoreductase</keyword>
<gene>
    <name evidence="5" type="ORF">FVW59_06850</name>
</gene>
<evidence type="ECO:0000256" key="2">
    <source>
        <dbReference type="ARBA" id="ARBA00023002"/>
    </source>
</evidence>
<dbReference type="InterPro" id="IPR036291">
    <property type="entry name" value="NAD(P)-bd_dom_sf"/>
</dbReference>
<dbReference type="FunFam" id="3.40.50.720:FF:000084">
    <property type="entry name" value="Short-chain dehydrogenase reductase"/>
    <property type="match status" value="1"/>
</dbReference>